<proteinExistence type="predicted"/>
<dbReference type="SMART" id="SM00108">
    <property type="entry name" value="B_lectin"/>
    <property type="match status" value="1"/>
</dbReference>
<dbReference type="Gene3D" id="2.90.10.10">
    <property type="entry name" value="Bulb-type lectin domain"/>
    <property type="match status" value="1"/>
</dbReference>
<feature type="domain" description="Bulb-type lectin" evidence="2">
    <location>
        <begin position="28"/>
        <end position="137"/>
    </location>
</feature>
<gene>
    <name evidence="3" type="ORF">QJS04_geneDACA007700</name>
</gene>
<dbReference type="InterPro" id="IPR036426">
    <property type="entry name" value="Bulb-type_lectin_dom_sf"/>
</dbReference>
<feature type="signal peptide" evidence="1">
    <location>
        <begin position="1"/>
        <end position="27"/>
    </location>
</feature>
<feature type="chain" id="PRO_5043642308" description="Bulb-type lectin domain-containing protein" evidence="1">
    <location>
        <begin position="28"/>
        <end position="165"/>
    </location>
</feature>
<dbReference type="SUPFAM" id="SSF51110">
    <property type="entry name" value="alpha-D-mannose-specific plant lectins"/>
    <property type="match status" value="1"/>
</dbReference>
<dbReference type="CDD" id="cd00028">
    <property type="entry name" value="B_lectin"/>
    <property type="match status" value="1"/>
</dbReference>
<organism evidence="3 4">
    <name type="scientific">Acorus gramineus</name>
    <name type="common">Dwarf sweet flag</name>
    <dbReference type="NCBI Taxonomy" id="55184"/>
    <lineage>
        <taxon>Eukaryota</taxon>
        <taxon>Viridiplantae</taxon>
        <taxon>Streptophyta</taxon>
        <taxon>Embryophyta</taxon>
        <taxon>Tracheophyta</taxon>
        <taxon>Spermatophyta</taxon>
        <taxon>Magnoliopsida</taxon>
        <taxon>Liliopsida</taxon>
        <taxon>Acoraceae</taxon>
        <taxon>Acorus</taxon>
    </lineage>
</organism>
<evidence type="ECO:0000313" key="4">
    <source>
        <dbReference type="Proteomes" id="UP001179952"/>
    </source>
</evidence>
<dbReference type="PROSITE" id="PS50927">
    <property type="entry name" value="BULB_LECTIN"/>
    <property type="match status" value="1"/>
</dbReference>
<name>A0AAV9B3S8_ACOGR</name>
<keyword evidence="4" id="KW-1185">Reference proteome</keyword>
<dbReference type="EMBL" id="JAUJYN010000005">
    <property type="protein sequence ID" value="KAK1271190.1"/>
    <property type="molecule type" value="Genomic_DNA"/>
</dbReference>
<dbReference type="GO" id="GO:0051707">
    <property type="term" value="P:response to other organism"/>
    <property type="evidence" value="ECO:0007669"/>
    <property type="project" value="UniProtKB-ARBA"/>
</dbReference>
<evidence type="ECO:0000259" key="2">
    <source>
        <dbReference type="PROSITE" id="PS50927"/>
    </source>
</evidence>
<sequence>MATPASLAFLTLPALLFLSLFASPSSAENILYTNEVLYSGNSLTYNNYRLTMQSDCNLVLYDNGNPVWATNTGGLASGCYLKMQGDGNLVVYSNTNRAIWASNTSGGGNANYVLVLQRDRNVVVYGPALWASHSNAYGSGVVITDGQKASNVSTTTGDIAMVTKN</sequence>
<comment type="caution">
    <text evidence="3">The sequence shown here is derived from an EMBL/GenBank/DDBJ whole genome shotgun (WGS) entry which is preliminary data.</text>
</comment>
<dbReference type="InterPro" id="IPR001480">
    <property type="entry name" value="Bulb-type_lectin_dom"/>
</dbReference>
<protein>
    <recommendedName>
        <fullName evidence="2">Bulb-type lectin domain-containing protein</fullName>
    </recommendedName>
</protein>
<reference evidence="3" key="1">
    <citation type="journal article" date="2023" name="Nat. Commun.">
        <title>Diploid and tetraploid genomes of Acorus and the evolution of monocots.</title>
        <authorList>
            <person name="Ma L."/>
            <person name="Liu K.W."/>
            <person name="Li Z."/>
            <person name="Hsiao Y.Y."/>
            <person name="Qi Y."/>
            <person name="Fu T."/>
            <person name="Tang G.D."/>
            <person name="Zhang D."/>
            <person name="Sun W.H."/>
            <person name="Liu D.K."/>
            <person name="Li Y."/>
            <person name="Chen G.Z."/>
            <person name="Liu X.D."/>
            <person name="Liao X.Y."/>
            <person name="Jiang Y.T."/>
            <person name="Yu X."/>
            <person name="Hao Y."/>
            <person name="Huang J."/>
            <person name="Zhao X.W."/>
            <person name="Ke S."/>
            <person name="Chen Y.Y."/>
            <person name="Wu W.L."/>
            <person name="Hsu J.L."/>
            <person name="Lin Y.F."/>
            <person name="Huang M.D."/>
            <person name="Li C.Y."/>
            <person name="Huang L."/>
            <person name="Wang Z.W."/>
            <person name="Zhao X."/>
            <person name="Zhong W.Y."/>
            <person name="Peng D.H."/>
            <person name="Ahmad S."/>
            <person name="Lan S."/>
            <person name="Zhang J.S."/>
            <person name="Tsai W.C."/>
            <person name="Van de Peer Y."/>
            <person name="Liu Z.J."/>
        </authorList>
    </citation>
    <scope>NUCLEOTIDE SEQUENCE</scope>
    <source>
        <strain evidence="3">SCP</strain>
    </source>
</reference>
<dbReference type="Proteomes" id="UP001179952">
    <property type="component" value="Unassembled WGS sequence"/>
</dbReference>
<reference evidence="3" key="2">
    <citation type="submission" date="2023-06" db="EMBL/GenBank/DDBJ databases">
        <authorList>
            <person name="Ma L."/>
            <person name="Liu K.-W."/>
            <person name="Li Z."/>
            <person name="Hsiao Y.-Y."/>
            <person name="Qi Y."/>
            <person name="Fu T."/>
            <person name="Tang G."/>
            <person name="Zhang D."/>
            <person name="Sun W.-H."/>
            <person name="Liu D.-K."/>
            <person name="Li Y."/>
            <person name="Chen G.-Z."/>
            <person name="Liu X.-D."/>
            <person name="Liao X.-Y."/>
            <person name="Jiang Y.-T."/>
            <person name="Yu X."/>
            <person name="Hao Y."/>
            <person name="Huang J."/>
            <person name="Zhao X.-W."/>
            <person name="Ke S."/>
            <person name="Chen Y.-Y."/>
            <person name="Wu W.-L."/>
            <person name="Hsu J.-L."/>
            <person name="Lin Y.-F."/>
            <person name="Huang M.-D."/>
            <person name="Li C.-Y."/>
            <person name="Huang L."/>
            <person name="Wang Z.-W."/>
            <person name="Zhao X."/>
            <person name="Zhong W.-Y."/>
            <person name="Peng D.-H."/>
            <person name="Ahmad S."/>
            <person name="Lan S."/>
            <person name="Zhang J.-S."/>
            <person name="Tsai W.-C."/>
            <person name="Van De Peer Y."/>
            <person name="Liu Z.-J."/>
        </authorList>
    </citation>
    <scope>NUCLEOTIDE SEQUENCE</scope>
    <source>
        <strain evidence="3">SCP</strain>
        <tissue evidence="3">Leaves</tissue>
    </source>
</reference>
<accession>A0AAV9B3S8</accession>
<keyword evidence="1" id="KW-0732">Signal</keyword>
<evidence type="ECO:0000313" key="3">
    <source>
        <dbReference type="EMBL" id="KAK1271190.1"/>
    </source>
</evidence>
<dbReference type="AlphaFoldDB" id="A0AAV9B3S8"/>
<evidence type="ECO:0000256" key="1">
    <source>
        <dbReference type="SAM" id="SignalP"/>
    </source>
</evidence>